<name>A0A368NRC8_9GAMM</name>
<dbReference type="EMBL" id="QPID01000001">
    <property type="protein sequence ID" value="RCU52473.1"/>
    <property type="molecule type" value="Genomic_DNA"/>
</dbReference>
<keyword evidence="2" id="KW-0479">Metal-binding</keyword>
<evidence type="ECO:0000313" key="4">
    <source>
        <dbReference type="EMBL" id="RCU52473.1"/>
    </source>
</evidence>
<evidence type="ECO:0000256" key="1">
    <source>
        <dbReference type="ARBA" id="ARBA00008950"/>
    </source>
</evidence>
<protein>
    <recommendedName>
        <fullName evidence="2">Phosphoesterase</fullName>
        <ecNumber evidence="2">3.1.4.-</ecNumber>
    </recommendedName>
</protein>
<dbReference type="NCBIfam" id="NF006988">
    <property type="entry name" value="PRK09453.1"/>
    <property type="match status" value="1"/>
</dbReference>
<comment type="caution">
    <text evidence="4">The sequence shown here is derived from an EMBL/GenBank/DDBJ whole genome shotgun (WGS) entry which is preliminary data.</text>
</comment>
<keyword evidence="5" id="KW-1185">Reference proteome</keyword>
<proteinExistence type="inferred from homology"/>
<feature type="domain" description="Calcineurin-like phosphoesterase" evidence="3">
    <location>
        <begin position="1"/>
        <end position="159"/>
    </location>
</feature>
<dbReference type="NCBIfam" id="TIGR00040">
    <property type="entry name" value="yfcE"/>
    <property type="match status" value="1"/>
</dbReference>
<gene>
    <name evidence="4" type="ORF">DU002_00440</name>
</gene>
<comment type="similarity">
    <text evidence="1 2">Belongs to the metallophosphoesterase superfamily. YfcE family.</text>
</comment>
<dbReference type="InterPro" id="IPR024654">
    <property type="entry name" value="Calcineurin-like_PHP_lpxH"/>
</dbReference>
<organism evidence="4 5">
    <name type="scientific">Corallincola holothuriorum</name>
    <dbReference type="NCBI Taxonomy" id="2282215"/>
    <lineage>
        <taxon>Bacteria</taxon>
        <taxon>Pseudomonadati</taxon>
        <taxon>Pseudomonadota</taxon>
        <taxon>Gammaproteobacteria</taxon>
        <taxon>Alteromonadales</taxon>
        <taxon>Psychromonadaceae</taxon>
        <taxon>Corallincola</taxon>
    </lineage>
</organism>
<accession>A0A368NRC8</accession>
<reference evidence="4 5" key="1">
    <citation type="submission" date="2018-07" db="EMBL/GenBank/DDBJ databases">
        <title>Corallincola holothuriorum sp. nov., a new facultative anaerobe isolated from sea cucumber Apostichopus japonicus.</title>
        <authorList>
            <person name="Xia H."/>
        </authorList>
    </citation>
    <scope>NUCLEOTIDE SEQUENCE [LARGE SCALE GENOMIC DNA]</scope>
    <source>
        <strain evidence="4 5">C4</strain>
    </source>
</reference>
<dbReference type="GO" id="GO:0046872">
    <property type="term" value="F:metal ion binding"/>
    <property type="evidence" value="ECO:0007669"/>
    <property type="project" value="UniProtKB-KW"/>
</dbReference>
<sequence length="182" mass="20401">MKLLIASDIHGCAHATKQLLKHFVDGKFDYLVLLGDLLNHGPRNPLPLGYDPQTTAALLNQYADRIIAVRGNCDSEVDQALLAFPITADYNHLLLDGRRWFLSHGHLYSPDMMPALSDNDLFCYGHFHVPKIDLQPSHRIFNPGSITMPREGHPATFGCYADKTLKIIRLDDGEIIEQDALN</sequence>
<dbReference type="AlphaFoldDB" id="A0A368NRC8"/>
<dbReference type="Gene3D" id="3.60.21.10">
    <property type="match status" value="1"/>
</dbReference>
<dbReference type="RefSeq" id="WP_114336381.1">
    <property type="nucleotide sequence ID" value="NZ_QPID01000001.1"/>
</dbReference>
<dbReference type="PANTHER" id="PTHR11124">
    <property type="entry name" value="VACUOLAR SORTING PROTEIN VPS29"/>
    <property type="match status" value="1"/>
</dbReference>
<evidence type="ECO:0000259" key="3">
    <source>
        <dbReference type="Pfam" id="PF12850"/>
    </source>
</evidence>
<dbReference type="EC" id="3.1.4.-" evidence="2"/>
<evidence type="ECO:0000313" key="5">
    <source>
        <dbReference type="Proteomes" id="UP000252558"/>
    </source>
</evidence>
<dbReference type="SUPFAM" id="SSF56300">
    <property type="entry name" value="Metallo-dependent phosphatases"/>
    <property type="match status" value="1"/>
</dbReference>
<comment type="cofactor">
    <cofactor evidence="2">
        <name>a divalent metal cation</name>
        <dbReference type="ChEBI" id="CHEBI:60240"/>
    </cofactor>
</comment>
<dbReference type="InterPro" id="IPR000979">
    <property type="entry name" value="Phosphodiesterase_MJ0936/Vps29"/>
</dbReference>
<dbReference type="GO" id="GO:0016787">
    <property type="term" value="F:hydrolase activity"/>
    <property type="evidence" value="ECO:0007669"/>
    <property type="project" value="UniProtKB-UniRule"/>
</dbReference>
<dbReference type="InterPro" id="IPR029052">
    <property type="entry name" value="Metallo-depent_PP-like"/>
</dbReference>
<dbReference type="Proteomes" id="UP000252558">
    <property type="component" value="Unassembled WGS sequence"/>
</dbReference>
<evidence type="ECO:0000256" key="2">
    <source>
        <dbReference type="RuleBase" id="RU362039"/>
    </source>
</evidence>
<dbReference type="OrthoDB" id="9800565at2"/>
<dbReference type="Pfam" id="PF12850">
    <property type="entry name" value="Metallophos_2"/>
    <property type="match status" value="1"/>
</dbReference>